<evidence type="ECO:0000256" key="6">
    <source>
        <dbReference type="ARBA" id="ARBA00023204"/>
    </source>
</evidence>
<keyword evidence="4 7" id="KW-0862">Zinc</keyword>
<evidence type="ECO:0000313" key="9">
    <source>
        <dbReference type="EMBL" id="NIZ47477.1"/>
    </source>
</evidence>
<reference evidence="9" key="1">
    <citation type="submission" date="2020-03" db="EMBL/GenBank/DDBJ databases">
        <title>Spirochaetal bacteria isolated from arthropods constitute a novel genus Entomospira genus novum within the order Spirochaetales.</title>
        <authorList>
            <person name="Grana-Miraglia L."/>
            <person name="Sikutova S."/>
            <person name="Fingerle V."/>
            <person name="Sing A."/>
            <person name="Castillo-Ramirez S."/>
            <person name="Margos G."/>
            <person name="Rudolf I."/>
        </authorList>
    </citation>
    <scope>NUCLEOTIDE SEQUENCE</scope>
    <source>
        <strain evidence="9">BR208</strain>
    </source>
</reference>
<dbReference type="AlphaFoldDB" id="A0A968KYD8"/>
<dbReference type="InterPro" id="IPR023627">
    <property type="entry name" value="Rcmb_RecR"/>
</dbReference>
<evidence type="ECO:0000256" key="5">
    <source>
        <dbReference type="ARBA" id="ARBA00023172"/>
    </source>
</evidence>
<dbReference type="InterPro" id="IPR000093">
    <property type="entry name" value="DNA_Rcmb_RecR"/>
</dbReference>
<evidence type="ECO:0000256" key="1">
    <source>
        <dbReference type="ARBA" id="ARBA00022723"/>
    </source>
</evidence>
<dbReference type="RefSeq" id="WP_167703890.1">
    <property type="nucleotide sequence ID" value="NZ_CP118168.1"/>
</dbReference>
<dbReference type="Pfam" id="PF13662">
    <property type="entry name" value="Toprim_4"/>
    <property type="match status" value="1"/>
</dbReference>
<dbReference type="Pfam" id="PF21175">
    <property type="entry name" value="RecR_C"/>
    <property type="match status" value="1"/>
</dbReference>
<dbReference type="CDD" id="cd01025">
    <property type="entry name" value="TOPRIM_recR"/>
    <property type="match status" value="1"/>
</dbReference>
<comment type="caution">
    <text evidence="9">The sequence shown here is derived from an EMBL/GenBank/DDBJ whole genome shotgun (WGS) entry which is preliminary data.</text>
</comment>
<comment type="function">
    <text evidence="7">May play a role in DNA repair. It seems to be involved in an RecBC-independent recombinational process of DNA repair. It may act with RecF and RecO.</text>
</comment>
<dbReference type="Gene3D" id="1.10.8.420">
    <property type="entry name" value="RecR Domain 1"/>
    <property type="match status" value="1"/>
</dbReference>
<sequence>MHALLDLTLTLSRLPGIGTKSAKRIAYFLLEEPKLAEHLITQIQQVAKEIHSCDTCGAYFDSDACPYCAITRRQAEILCVIERPMDIFAIEALGIFQGRYHVLGGALSPMTGVGPEQLRIDSLKNRITNENIAEIIIATNLNIEGDATAYYLDQILQPFQIKVTRLATGLSAGSYLEYADKESLARSFQDRRIF</sequence>
<evidence type="ECO:0000259" key="8">
    <source>
        <dbReference type="PROSITE" id="PS50880"/>
    </source>
</evidence>
<keyword evidence="1 7" id="KW-0479">Metal-binding</keyword>
<keyword evidence="2 7" id="KW-0227">DNA damage</keyword>
<evidence type="ECO:0000256" key="3">
    <source>
        <dbReference type="ARBA" id="ARBA00022771"/>
    </source>
</evidence>
<name>A0A968KYD8_9SPIO</name>
<evidence type="ECO:0000256" key="7">
    <source>
        <dbReference type="HAMAP-Rule" id="MF_00017"/>
    </source>
</evidence>
<gene>
    <name evidence="7 9" type="primary">recR</name>
    <name evidence="9" type="ORF">HCT46_06085</name>
</gene>
<dbReference type="Proteomes" id="UP000752013">
    <property type="component" value="Unassembled WGS sequence"/>
</dbReference>
<dbReference type="NCBIfam" id="TIGR00615">
    <property type="entry name" value="recR"/>
    <property type="match status" value="1"/>
</dbReference>
<dbReference type="PANTHER" id="PTHR30446">
    <property type="entry name" value="RECOMBINATION PROTEIN RECR"/>
    <property type="match status" value="1"/>
</dbReference>
<keyword evidence="10" id="KW-1185">Reference proteome</keyword>
<keyword evidence="6 7" id="KW-0234">DNA repair</keyword>
<evidence type="ECO:0000256" key="2">
    <source>
        <dbReference type="ARBA" id="ARBA00022763"/>
    </source>
</evidence>
<protein>
    <recommendedName>
        <fullName evidence="7">Recombination protein RecR</fullName>
    </recommendedName>
</protein>
<dbReference type="Gene3D" id="3.40.1360.10">
    <property type="match status" value="1"/>
</dbReference>
<feature type="domain" description="Toprim" evidence="8">
    <location>
        <begin position="76"/>
        <end position="171"/>
    </location>
</feature>
<organism evidence="9 10">
    <name type="scientific">Entomospira nematocerorum</name>
    <dbReference type="NCBI Taxonomy" id="2719987"/>
    <lineage>
        <taxon>Bacteria</taxon>
        <taxon>Pseudomonadati</taxon>
        <taxon>Spirochaetota</taxon>
        <taxon>Spirochaetia</taxon>
        <taxon>Spirochaetales</taxon>
        <taxon>Spirochaetaceae</taxon>
        <taxon>Entomospira</taxon>
    </lineage>
</organism>
<dbReference type="GO" id="GO:0003677">
    <property type="term" value="F:DNA binding"/>
    <property type="evidence" value="ECO:0007669"/>
    <property type="project" value="UniProtKB-UniRule"/>
</dbReference>
<keyword evidence="5 7" id="KW-0233">DNA recombination</keyword>
<dbReference type="EMBL" id="JAATLK010000001">
    <property type="protein sequence ID" value="NIZ47477.1"/>
    <property type="molecule type" value="Genomic_DNA"/>
</dbReference>
<dbReference type="InterPro" id="IPR006171">
    <property type="entry name" value="TOPRIM_dom"/>
</dbReference>
<dbReference type="PROSITE" id="PS50880">
    <property type="entry name" value="TOPRIM"/>
    <property type="match status" value="1"/>
</dbReference>
<evidence type="ECO:0000256" key="4">
    <source>
        <dbReference type="ARBA" id="ARBA00022833"/>
    </source>
</evidence>
<proteinExistence type="inferred from homology"/>
<dbReference type="SMART" id="SM00493">
    <property type="entry name" value="TOPRIM"/>
    <property type="match status" value="1"/>
</dbReference>
<dbReference type="InterPro" id="IPR034137">
    <property type="entry name" value="TOPRIM_RecR"/>
</dbReference>
<dbReference type="GO" id="GO:0006281">
    <property type="term" value="P:DNA repair"/>
    <property type="evidence" value="ECO:0007669"/>
    <property type="project" value="UniProtKB-UniRule"/>
</dbReference>
<dbReference type="PANTHER" id="PTHR30446:SF0">
    <property type="entry name" value="RECOMBINATION PROTEIN RECR"/>
    <property type="match status" value="1"/>
</dbReference>
<keyword evidence="3 7" id="KW-0863">Zinc-finger</keyword>
<evidence type="ECO:0000313" key="10">
    <source>
        <dbReference type="Proteomes" id="UP000752013"/>
    </source>
</evidence>
<feature type="zinc finger region" description="C4-type" evidence="7">
    <location>
        <begin position="53"/>
        <end position="68"/>
    </location>
</feature>
<accession>A0A968KYD8</accession>
<dbReference type="GO" id="GO:0006310">
    <property type="term" value="P:DNA recombination"/>
    <property type="evidence" value="ECO:0007669"/>
    <property type="project" value="UniProtKB-UniRule"/>
</dbReference>
<comment type="similarity">
    <text evidence="7">Belongs to the RecR family.</text>
</comment>
<dbReference type="GO" id="GO:0008270">
    <property type="term" value="F:zinc ion binding"/>
    <property type="evidence" value="ECO:0007669"/>
    <property type="project" value="UniProtKB-KW"/>
</dbReference>
<dbReference type="SUPFAM" id="SSF111304">
    <property type="entry name" value="Recombination protein RecR"/>
    <property type="match status" value="1"/>
</dbReference>
<dbReference type="HAMAP" id="MF_00017">
    <property type="entry name" value="RecR"/>
    <property type="match status" value="1"/>
</dbReference>
<dbReference type="Pfam" id="PF21176">
    <property type="entry name" value="RecR_HhH"/>
    <property type="match status" value="1"/>
</dbReference>